<dbReference type="AlphaFoldDB" id="A0A6J6L0R2"/>
<name>A0A6J6L0R2_9ZZZZ</name>
<proteinExistence type="predicted"/>
<feature type="compositionally biased region" description="Acidic residues" evidence="1">
    <location>
        <begin position="68"/>
        <end position="77"/>
    </location>
</feature>
<organism evidence="2">
    <name type="scientific">freshwater metagenome</name>
    <dbReference type="NCBI Taxonomy" id="449393"/>
    <lineage>
        <taxon>unclassified sequences</taxon>
        <taxon>metagenomes</taxon>
        <taxon>ecological metagenomes</taxon>
    </lineage>
</organism>
<feature type="region of interest" description="Disordered" evidence="1">
    <location>
        <begin position="53"/>
        <end position="91"/>
    </location>
</feature>
<sequence length="174" mass="18595">MRDPGTPRRNPFFEHTFDESQDDGVAFVGAPDERVEPHLHALGDLSGDFRDGFRNADSSGEGDAFGEWGDDWGDDWFETMNGGGEAPRSSDALGGIASLVAALAEAQPEAVEHLVTAAHEVVLAVKTVVDAAEQALAQQRSDLAEQRAGREESASARSDEPFGAQDNSRQQDLG</sequence>
<evidence type="ECO:0000256" key="1">
    <source>
        <dbReference type="SAM" id="MobiDB-lite"/>
    </source>
</evidence>
<protein>
    <submittedName>
        <fullName evidence="2">Unannotated protein</fullName>
    </submittedName>
</protein>
<evidence type="ECO:0000313" key="2">
    <source>
        <dbReference type="EMBL" id="CAB4655272.1"/>
    </source>
</evidence>
<feature type="compositionally biased region" description="Basic and acidic residues" evidence="1">
    <location>
        <begin position="142"/>
        <end position="160"/>
    </location>
</feature>
<feature type="region of interest" description="Disordered" evidence="1">
    <location>
        <begin position="139"/>
        <end position="174"/>
    </location>
</feature>
<reference evidence="2" key="1">
    <citation type="submission" date="2020-05" db="EMBL/GenBank/DDBJ databases">
        <authorList>
            <person name="Chiriac C."/>
            <person name="Salcher M."/>
            <person name="Ghai R."/>
            <person name="Kavagutti S V."/>
        </authorList>
    </citation>
    <scope>NUCLEOTIDE SEQUENCE</scope>
</reference>
<accession>A0A6J6L0R2</accession>
<dbReference type="EMBL" id="CAEZWM010000062">
    <property type="protein sequence ID" value="CAB4655272.1"/>
    <property type="molecule type" value="Genomic_DNA"/>
</dbReference>
<evidence type="ECO:0000313" key="3">
    <source>
        <dbReference type="EMBL" id="CAB5022770.1"/>
    </source>
</evidence>
<gene>
    <name evidence="2" type="ORF">UFOPK2242_00637</name>
    <name evidence="3" type="ORF">UFOPK4071_01321</name>
</gene>
<dbReference type="EMBL" id="CAFBPF010000202">
    <property type="protein sequence ID" value="CAB5022770.1"/>
    <property type="molecule type" value="Genomic_DNA"/>
</dbReference>
<feature type="compositionally biased region" description="Polar residues" evidence="1">
    <location>
        <begin position="165"/>
        <end position="174"/>
    </location>
</feature>